<feature type="chain" id="PRO_5030791511" description="Group 4 capsule polysaccharide lipoprotein gfcB, YjbF" evidence="1">
    <location>
        <begin position="20"/>
        <end position="235"/>
    </location>
</feature>
<dbReference type="InterPro" id="IPR023373">
    <property type="entry name" value="YmcC_sf"/>
</dbReference>
<dbReference type="Pfam" id="PF11102">
    <property type="entry name" value="YjbF"/>
    <property type="match status" value="1"/>
</dbReference>
<dbReference type="RefSeq" id="WP_184564701.1">
    <property type="nucleotide sequence ID" value="NZ_JACIEI010000004.1"/>
</dbReference>
<comment type="caution">
    <text evidence="2">The sequence shown here is derived from an EMBL/GenBank/DDBJ whole genome shotgun (WGS) entry which is preliminary data.</text>
</comment>
<keyword evidence="3" id="KW-1185">Reference proteome</keyword>
<organism evidence="2 3">
    <name type="scientific">Sulfitobacter undariae</name>
    <dbReference type="NCBI Taxonomy" id="1563671"/>
    <lineage>
        <taxon>Bacteria</taxon>
        <taxon>Pseudomonadati</taxon>
        <taxon>Pseudomonadota</taxon>
        <taxon>Alphaproteobacteria</taxon>
        <taxon>Rhodobacterales</taxon>
        <taxon>Roseobacteraceae</taxon>
        <taxon>Sulfitobacter</taxon>
    </lineage>
</organism>
<evidence type="ECO:0000256" key="1">
    <source>
        <dbReference type="SAM" id="SignalP"/>
    </source>
</evidence>
<evidence type="ECO:0000313" key="3">
    <source>
        <dbReference type="Proteomes" id="UP000530268"/>
    </source>
</evidence>
<gene>
    <name evidence="2" type="ORF">GGR95_001681</name>
</gene>
<dbReference type="SUPFAM" id="SSF159270">
    <property type="entry name" value="YmcC-like"/>
    <property type="match status" value="1"/>
</dbReference>
<dbReference type="PROSITE" id="PS51257">
    <property type="entry name" value="PROKAR_LIPOPROTEIN"/>
    <property type="match status" value="1"/>
</dbReference>
<name>A0A7W6GZY4_9RHOB</name>
<proteinExistence type="predicted"/>
<reference evidence="2 3" key="1">
    <citation type="submission" date="2020-08" db="EMBL/GenBank/DDBJ databases">
        <title>Genomic Encyclopedia of Type Strains, Phase IV (KMG-IV): sequencing the most valuable type-strain genomes for metagenomic binning, comparative biology and taxonomic classification.</title>
        <authorList>
            <person name="Goeker M."/>
        </authorList>
    </citation>
    <scope>NUCLEOTIDE SEQUENCE [LARGE SCALE GENOMIC DNA]</scope>
    <source>
        <strain evidence="2 3">DSM 102234</strain>
    </source>
</reference>
<dbReference type="Proteomes" id="UP000530268">
    <property type="component" value="Unassembled WGS sequence"/>
</dbReference>
<evidence type="ECO:0008006" key="4">
    <source>
        <dbReference type="Google" id="ProtNLM"/>
    </source>
</evidence>
<accession>A0A7W6GZY4</accession>
<dbReference type="EMBL" id="JACIEI010000004">
    <property type="protein sequence ID" value="MBB3994040.1"/>
    <property type="molecule type" value="Genomic_DNA"/>
</dbReference>
<keyword evidence="1" id="KW-0732">Signal</keyword>
<dbReference type="InterPro" id="IPR021308">
    <property type="entry name" value="GfcB"/>
</dbReference>
<protein>
    <recommendedName>
        <fullName evidence="4">Group 4 capsule polysaccharide lipoprotein gfcB, YjbF</fullName>
    </recommendedName>
</protein>
<sequence length="235" mass="25489">MTLLFTRRLASILVLSLLASCGNEKNEQAGTTAKTLLGAVKEYTETRREGPRPKTVVTPEMLAQTNGAALQANPEQKGGSDFLRRVAVRNDSSIGAVEIWNSSDSAQVFLRNGVVVGTRGIGGDIIAADASMTVRALNARSGATGVRTYTISDGDTTTTEFRLRCKVKNLGAENISIVNQMIAVDFLREDCVGGPRGDTIVKNDYWVQRGTGLVRKSRQWMGPNTGYFEFILLKN</sequence>
<evidence type="ECO:0000313" key="2">
    <source>
        <dbReference type="EMBL" id="MBB3994040.1"/>
    </source>
</evidence>
<dbReference type="AlphaFoldDB" id="A0A7W6GZY4"/>
<dbReference type="Gene3D" id="2.40.360.10">
    <property type="entry name" value="YmcC-like"/>
    <property type="match status" value="1"/>
</dbReference>
<feature type="signal peptide" evidence="1">
    <location>
        <begin position="1"/>
        <end position="19"/>
    </location>
</feature>